<protein>
    <submittedName>
        <fullName evidence="1">Uncharacterized protein</fullName>
    </submittedName>
</protein>
<reference evidence="1 2" key="1">
    <citation type="journal article" date="2016" name="Genome Biol. Evol.">
        <title>Divergent and convergent evolution of fungal pathogenicity.</title>
        <authorList>
            <person name="Shang Y."/>
            <person name="Xiao G."/>
            <person name="Zheng P."/>
            <person name="Cen K."/>
            <person name="Zhan S."/>
            <person name="Wang C."/>
        </authorList>
    </citation>
    <scope>NUCLEOTIDE SEQUENCE [LARGE SCALE GENOMIC DNA]</scope>
    <source>
        <strain evidence="1 2">ARSEF 2679</strain>
    </source>
</reference>
<name>A0A167V4L1_CORFA</name>
<sequence length="207" mass="23750">MTENDIKVWGEAELTELEALHETLNTALRSELQQHEAALAMRPGGDGLTEPQPLVVDSWAFQKRLMTAALETGDLDSATGYHVILWDYLSGKFSNGEREEFYDLTEKMRGEEHKNYEDRCPKPSTSDIAKGCYLKVLYGRPMGFSRCSQQASWNAGPVARRRPWAYQKKLIEDEWDDLFMLYGQIEADVLAMKDNASLYSKVKRWFP</sequence>
<dbReference type="RefSeq" id="XP_018703969.1">
    <property type="nucleotide sequence ID" value="XM_018848833.1"/>
</dbReference>
<dbReference type="Proteomes" id="UP000076744">
    <property type="component" value="Unassembled WGS sequence"/>
</dbReference>
<organism evidence="1 2">
    <name type="scientific">Cordyceps fumosorosea (strain ARSEF 2679)</name>
    <name type="common">Isaria fumosorosea</name>
    <dbReference type="NCBI Taxonomy" id="1081104"/>
    <lineage>
        <taxon>Eukaryota</taxon>
        <taxon>Fungi</taxon>
        <taxon>Dikarya</taxon>
        <taxon>Ascomycota</taxon>
        <taxon>Pezizomycotina</taxon>
        <taxon>Sordariomycetes</taxon>
        <taxon>Hypocreomycetidae</taxon>
        <taxon>Hypocreales</taxon>
        <taxon>Cordycipitaceae</taxon>
        <taxon>Cordyceps</taxon>
    </lineage>
</organism>
<gene>
    <name evidence="1" type="ORF">ISF_05228</name>
</gene>
<dbReference type="EMBL" id="AZHB01000012">
    <property type="protein sequence ID" value="OAA62219.1"/>
    <property type="molecule type" value="Genomic_DNA"/>
</dbReference>
<proteinExistence type="predicted"/>
<comment type="caution">
    <text evidence="1">The sequence shown here is derived from an EMBL/GenBank/DDBJ whole genome shotgun (WGS) entry which is preliminary data.</text>
</comment>
<dbReference type="AlphaFoldDB" id="A0A167V4L1"/>
<evidence type="ECO:0000313" key="2">
    <source>
        <dbReference type="Proteomes" id="UP000076744"/>
    </source>
</evidence>
<evidence type="ECO:0000313" key="1">
    <source>
        <dbReference type="EMBL" id="OAA62219.1"/>
    </source>
</evidence>
<keyword evidence="2" id="KW-1185">Reference proteome</keyword>
<accession>A0A167V4L1</accession>
<dbReference type="GeneID" id="30021520"/>